<dbReference type="Pfam" id="PF03995">
    <property type="entry name" value="Inhibitor_I36"/>
    <property type="match status" value="1"/>
</dbReference>
<sequence>MHAPPRGMAPRSRKGSDMRTARWMTAAIATATLGVLVTTGAAQAQPSGGQGALASYQGRTIDLSKGWQGAHTCAVFAQDDIRCYSTAAAGEKASGYERATDRVALEAAEVGAAAIPACANDWLCLYQFEDGEGRRLIFQDEEWQNLDDYGFDNRTSSWRNNQGDSDTGRLAQYEDGSYSGWNIKLSAKGYASEMGDKDNKASSVHG</sequence>
<evidence type="ECO:0000313" key="2">
    <source>
        <dbReference type="Proteomes" id="UP000280298"/>
    </source>
</evidence>
<reference evidence="1 2" key="1">
    <citation type="journal article" date="2019" name="Int. J. Syst. Evol. Microbiol.">
        <title>Streptomyces cyaneochromogenes sp. nov., a blue pigment-producing actinomycete from manganese-contaminated soil.</title>
        <authorList>
            <person name="Tang X."/>
            <person name="Zhao J."/>
            <person name="Li K."/>
            <person name="Chen Z."/>
            <person name="Sun Y."/>
            <person name="Gao J."/>
        </authorList>
    </citation>
    <scope>NUCLEOTIDE SEQUENCE [LARGE SCALE GENOMIC DNA]</scope>
    <source>
        <strain evidence="1 2">MK-45</strain>
    </source>
</reference>
<gene>
    <name evidence="1" type="ORF">EJ357_28400</name>
</gene>
<dbReference type="EMBL" id="CP034539">
    <property type="protein sequence ID" value="AZQ36889.1"/>
    <property type="molecule type" value="Genomic_DNA"/>
</dbReference>
<dbReference type="KEGG" id="scya:EJ357_28400"/>
<dbReference type="Gene3D" id="2.60.20.10">
    <property type="entry name" value="Crystallins"/>
    <property type="match status" value="1"/>
</dbReference>
<name>A0A3Q9EVW0_9ACTN</name>
<dbReference type="OrthoDB" id="3539349at2"/>
<proteinExistence type="predicted"/>
<organism evidence="1 2">
    <name type="scientific">Streptomyces cyaneochromogenes</name>
    <dbReference type="NCBI Taxonomy" id="2496836"/>
    <lineage>
        <taxon>Bacteria</taxon>
        <taxon>Bacillati</taxon>
        <taxon>Actinomycetota</taxon>
        <taxon>Actinomycetes</taxon>
        <taxon>Kitasatosporales</taxon>
        <taxon>Streptomycetaceae</taxon>
        <taxon>Streptomyces</taxon>
    </lineage>
</organism>
<protein>
    <recommendedName>
        <fullName evidence="3">Peptidase inhibitor family I36 protein</fullName>
    </recommendedName>
</protein>
<evidence type="ECO:0000313" key="1">
    <source>
        <dbReference type="EMBL" id="AZQ36889.1"/>
    </source>
</evidence>
<evidence type="ECO:0008006" key="3">
    <source>
        <dbReference type="Google" id="ProtNLM"/>
    </source>
</evidence>
<accession>A0A3Q9EVW0</accession>
<keyword evidence="2" id="KW-1185">Reference proteome</keyword>
<dbReference type="Proteomes" id="UP000280298">
    <property type="component" value="Chromosome"/>
</dbReference>
<dbReference type="AlphaFoldDB" id="A0A3Q9EVW0"/>